<evidence type="ECO:0000256" key="3">
    <source>
        <dbReference type="ARBA" id="ARBA00022600"/>
    </source>
</evidence>
<dbReference type="STRING" id="75913.A0A0K0G570"/>
<dbReference type="InterPro" id="IPR045583">
    <property type="entry name" value="KPBA/B_C"/>
</dbReference>
<dbReference type="GO" id="GO:0005516">
    <property type="term" value="F:calmodulin binding"/>
    <property type="evidence" value="ECO:0007669"/>
    <property type="project" value="UniProtKB-KW"/>
</dbReference>
<dbReference type="Pfam" id="PF19292">
    <property type="entry name" value="KPBB_C"/>
    <property type="match status" value="1"/>
</dbReference>
<dbReference type="GO" id="GO:0005964">
    <property type="term" value="C:phosphorylase kinase complex"/>
    <property type="evidence" value="ECO:0007669"/>
    <property type="project" value="TreeGrafter"/>
</dbReference>
<dbReference type="InterPro" id="IPR008734">
    <property type="entry name" value="PHK_A/B_su"/>
</dbReference>
<dbReference type="FunFam" id="1.50.10.10:FF:000065">
    <property type="entry name" value="Phosphorylase b kinase regulatory subunit"/>
    <property type="match status" value="1"/>
</dbReference>
<keyword evidence="4 6" id="KW-0112">Calmodulin-binding</keyword>
<dbReference type="GO" id="GO:0005977">
    <property type="term" value="P:glycogen metabolic process"/>
    <property type="evidence" value="ECO:0007669"/>
    <property type="project" value="UniProtKB-UniPathway"/>
</dbReference>
<evidence type="ECO:0000313" key="9">
    <source>
        <dbReference type="Proteomes" id="UP000035680"/>
    </source>
</evidence>
<keyword evidence="6" id="KW-0449">Lipoprotein</keyword>
<reference evidence="10" key="2">
    <citation type="submission" date="2015-08" db="UniProtKB">
        <authorList>
            <consortium name="WormBaseParasite"/>
        </authorList>
    </citation>
    <scope>IDENTIFICATION</scope>
</reference>
<feature type="domain" description="Phosphorylase b kinase regulatory subunit alpha/beta C-terminal" evidence="8">
    <location>
        <begin position="933"/>
        <end position="1043"/>
    </location>
</feature>
<sequence length="1117" mass="128831">MRKRYNRLNVPGAQSSRLRKMTKAYLTPFKDFTPRLSQTALEKTDNFYQMVCRIILDYQSATTGLFPRYSQNHNIGYVKDSIYCALACWACSLAYKRLDDDRGRETSLRQSAVKTMRGILNCWMNQIDKVNDFKAKNTPEYALHSRFDLKTGDIISEEFEHLQMDLVALYILALVEMTTAGVQIIYTNHEVAFVQNLVFYIERSYRTPDYGMWERGTRYNNGTTEIHASSLGMVKSALESINGFNIFGTSGSSSSVIYVDIDGHNRNRTTFETILPRESNSKNTDAALIATVGWPAFATHSPGLFDKTINKCSKHLEGKFGLKRYFRDGYKTEVENRTRKFYKENETSKFDKVECQFPVFFAYLYLTYLMKGDRKMSEKYWEKLECLLVPGDFREGFMILPECYYLEEESYNDEKHSPGSQDYYPISPVEEGHHLWSNCIYLIAYMLKESIIHSSDLDPIYRHLPAGQRPTISLRHSAFRGSMNGDPVVQIALISESTKLQMLLATYGIATQTPHEIEPVQIWPSWRMVEVFNHLGKSKKLKLGGRPSRPFGSLNTCKIFRFFGETILCYPLIFESKDFYVNCDPTVIINDIKREIDFVAKRWKLTGRPTFCLLLRDDNVLGQFFNNMLNLLVCLKNGHMNGVRVRVGRIHQLINTGCVEHIDFVAPENVDFTVDIVREIQVSEALTKKDSSKPSITEKVIKYILPSEADNLTYDELVKYATSTDESNIRMATFSLCSIRKNYGEDHYIGGEPSKSYFEKAYEISCTLGDWYVIRVTASILKKTINNLAPGITNILVRGKQVSIGVEYESEDIINVPKTPAEIVTQLYEKCKNANPALFVLYQELIISCSDLIELVPTAFTEVLTIRLAWLKDAIKILLNYIQNGHSLDYGDIEAYLGHIDSKITIFDLPPTIIKEFVCALMTKKNWRLLPRWERRTLTSSLNMISPKVFDYVWMLLEKCEGGIVIAGEKLTQYPTLKVFTHSELTFAYKIEAMLGVIKQPEHRQLLIELLEVLGYLSEHHPEVRITNILDCDELLNDAYRLFCKDFNIHETPINLARFYEYENEKIDNRCDVYLMKSIMKRLLRPNSFISNHRYAIPEEVQENSKDKKHTSMCHIS</sequence>
<evidence type="ECO:0000313" key="10">
    <source>
        <dbReference type="WBParaSite" id="SVE_1988400.1"/>
    </source>
</evidence>
<name>A0A0K0G570_STRVS</name>
<dbReference type="AlphaFoldDB" id="A0A0K0G570"/>
<dbReference type="InterPro" id="IPR011613">
    <property type="entry name" value="GH15-like"/>
</dbReference>
<keyword evidence="3 6" id="KW-0321">Glycogen metabolism</keyword>
<dbReference type="Pfam" id="PF00723">
    <property type="entry name" value="Glyco_hydro_15"/>
    <property type="match status" value="1"/>
</dbReference>
<dbReference type="PANTHER" id="PTHR10749">
    <property type="entry name" value="PHOSPHORYLASE B KINASE REGULATORY SUBUNIT"/>
    <property type="match status" value="1"/>
</dbReference>
<protein>
    <recommendedName>
        <fullName evidence="6">Phosphorylase b kinase regulatory subunit</fullName>
    </recommendedName>
</protein>
<dbReference type="WBParaSite" id="SVE_1988400.1">
    <property type="protein sequence ID" value="SVE_1988400.1"/>
    <property type="gene ID" value="SVE_1988400"/>
</dbReference>
<dbReference type="PANTHER" id="PTHR10749:SF8">
    <property type="entry name" value="PHOSPHORYLASE B KINASE REGULATORY SUBUNIT BETA"/>
    <property type="match status" value="1"/>
</dbReference>
<evidence type="ECO:0000256" key="5">
    <source>
        <dbReference type="ARBA" id="ARBA00023277"/>
    </source>
</evidence>
<keyword evidence="9" id="KW-1185">Reference proteome</keyword>
<dbReference type="GO" id="GO:0005886">
    <property type="term" value="C:plasma membrane"/>
    <property type="evidence" value="ECO:0007669"/>
    <property type="project" value="UniProtKB-SubCell"/>
</dbReference>
<dbReference type="Proteomes" id="UP000035680">
    <property type="component" value="Unassembled WGS sequence"/>
</dbReference>
<proteinExistence type="inferred from homology"/>
<evidence type="ECO:0000256" key="1">
    <source>
        <dbReference type="ARBA" id="ARBA00005131"/>
    </source>
</evidence>
<comment type="similarity">
    <text evidence="2 6">Belongs to the phosphorylase b kinase regulatory chain family.</text>
</comment>
<evidence type="ECO:0000256" key="2">
    <source>
        <dbReference type="ARBA" id="ARBA00007128"/>
    </source>
</evidence>
<keyword evidence="6" id="KW-0636">Prenylation</keyword>
<keyword evidence="6" id="KW-0472">Membrane</keyword>
<evidence type="ECO:0000259" key="8">
    <source>
        <dbReference type="Pfam" id="PF19292"/>
    </source>
</evidence>
<comment type="pathway">
    <text evidence="1 6">Glycan biosynthesis; glycogen metabolism.</text>
</comment>
<reference evidence="9" key="1">
    <citation type="submission" date="2014-07" db="EMBL/GenBank/DDBJ databases">
        <authorList>
            <person name="Martin A.A"/>
            <person name="De Silva N."/>
        </authorList>
    </citation>
    <scope>NUCLEOTIDE SEQUENCE</scope>
</reference>
<organism evidence="9 10">
    <name type="scientific">Strongyloides venezuelensis</name>
    <name type="common">Threadworm</name>
    <dbReference type="NCBI Taxonomy" id="75913"/>
    <lineage>
        <taxon>Eukaryota</taxon>
        <taxon>Metazoa</taxon>
        <taxon>Ecdysozoa</taxon>
        <taxon>Nematoda</taxon>
        <taxon>Chromadorea</taxon>
        <taxon>Rhabditida</taxon>
        <taxon>Tylenchina</taxon>
        <taxon>Panagrolaimomorpha</taxon>
        <taxon>Strongyloidoidea</taxon>
        <taxon>Strongyloididae</taxon>
        <taxon>Strongyloides</taxon>
    </lineage>
</organism>
<dbReference type="InterPro" id="IPR008928">
    <property type="entry name" value="6-hairpin_glycosidase_sf"/>
</dbReference>
<feature type="domain" description="GH15-like" evidence="7">
    <location>
        <begin position="48"/>
        <end position="870"/>
    </location>
</feature>
<evidence type="ECO:0000256" key="4">
    <source>
        <dbReference type="ARBA" id="ARBA00022860"/>
    </source>
</evidence>
<comment type="function">
    <text evidence="6">Phosphorylase b kinase catalyzes the phosphorylation of serine in certain substrates, including troponin I.</text>
</comment>
<comment type="subcellular location">
    <subcellularLocation>
        <location evidence="6">Cell membrane</location>
        <topology evidence="6">Lipid-anchor</topology>
        <orientation evidence="6">Cytoplasmic side</orientation>
    </subcellularLocation>
</comment>
<keyword evidence="5 6" id="KW-0119">Carbohydrate metabolism</keyword>
<evidence type="ECO:0000259" key="7">
    <source>
        <dbReference type="Pfam" id="PF00723"/>
    </source>
</evidence>
<dbReference type="UniPathway" id="UPA00163"/>
<dbReference type="SUPFAM" id="SSF48208">
    <property type="entry name" value="Six-hairpin glycosidases"/>
    <property type="match status" value="1"/>
</dbReference>
<evidence type="ECO:0000256" key="6">
    <source>
        <dbReference type="RuleBase" id="RU364123"/>
    </source>
</evidence>
<keyword evidence="6" id="KW-1003">Cell membrane</keyword>
<accession>A0A0K0G570</accession>